<sequence length="205" mass="22565">MADRPRRLHVLVEGQTEEIVVNQVISPYLANYGWWTSHSLAKTKRPAGGSTHKGGVTRWAKLELDLRLLLRDSSIDVLTTVLDYYAFPADSPGMRTRPAGPPHDRVLHVEAALRTSVKDPRFLPNLVLHELETWVFAAAEELGSCGNDPKLAAILCRDVDAAGGSELVNDGPLAIAELGIDDLRTRCPHFDAWLTRLISAPAEML</sequence>
<dbReference type="Proteomes" id="UP000320876">
    <property type="component" value="Unassembled WGS sequence"/>
</dbReference>
<organism evidence="1 2">
    <name type="scientific">Amycolatopsis cihanbeyliensis</name>
    <dbReference type="NCBI Taxonomy" id="1128664"/>
    <lineage>
        <taxon>Bacteria</taxon>
        <taxon>Bacillati</taxon>
        <taxon>Actinomycetota</taxon>
        <taxon>Actinomycetes</taxon>
        <taxon>Pseudonocardiales</taxon>
        <taxon>Pseudonocardiaceae</taxon>
        <taxon>Amycolatopsis</taxon>
    </lineage>
</organism>
<name>A0A542DLL0_AMYCI</name>
<dbReference type="Pfam" id="PF14103">
    <property type="entry name" value="DUF4276"/>
    <property type="match status" value="1"/>
</dbReference>
<dbReference type="RefSeq" id="WP_142002122.1">
    <property type="nucleotide sequence ID" value="NZ_VFML01000001.1"/>
</dbReference>
<protein>
    <submittedName>
        <fullName evidence="1">Uncharacterized protein DUF4276</fullName>
    </submittedName>
</protein>
<gene>
    <name evidence="1" type="ORF">FB471_3752</name>
</gene>
<evidence type="ECO:0000313" key="2">
    <source>
        <dbReference type="Proteomes" id="UP000320876"/>
    </source>
</evidence>
<dbReference type="EMBL" id="VFML01000001">
    <property type="protein sequence ID" value="TQJ03976.1"/>
    <property type="molecule type" value="Genomic_DNA"/>
</dbReference>
<reference evidence="1 2" key="1">
    <citation type="submission" date="2019-06" db="EMBL/GenBank/DDBJ databases">
        <title>Sequencing the genomes of 1000 actinobacteria strains.</title>
        <authorList>
            <person name="Klenk H.-P."/>
        </authorList>
    </citation>
    <scope>NUCLEOTIDE SEQUENCE [LARGE SCALE GENOMIC DNA]</scope>
    <source>
        <strain evidence="1 2">DSM 45679</strain>
    </source>
</reference>
<proteinExistence type="predicted"/>
<accession>A0A542DLL0</accession>
<dbReference type="AlphaFoldDB" id="A0A542DLL0"/>
<dbReference type="InterPro" id="IPR025455">
    <property type="entry name" value="DUF4276"/>
</dbReference>
<evidence type="ECO:0000313" key="1">
    <source>
        <dbReference type="EMBL" id="TQJ03976.1"/>
    </source>
</evidence>
<dbReference type="OrthoDB" id="9801478at2"/>
<keyword evidence="2" id="KW-1185">Reference proteome</keyword>
<comment type="caution">
    <text evidence="1">The sequence shown here is derived from an EMBL/GenBank/DDBJ whole genome shotgun (WGS) entry which is preliminary data.</text>
</comment>